<dbReference type="Proteomes" id="UP001408789">
    <property type="component" value="Unassembled WGS sequence"/>
</dbReference>
<dbReference type="EMBL" id="JBCNJP010000007">
    <property type="protein sequence ID" value="KAK9077154.1"/>
    <property type="molecule type" value="Genomic_DNA"/>
</dbReference>
<dbReference type="PANTHER" id="PTHR33597">
    <property type="entry name" value="OS02G0760400 PROTEIN"/>
    <property type="match status" value="1"/>
</dbReference>
<keyword evidence="2" id="KW-1185">Reference proteome</keyword>
<accession>A0AAP0DU05</accession>
<comment type="caution">
    <text evidence="1">The sequence shown here is derived from an EMBL/GenBank/DDBJ whole genome shotgun (WGS) entry which is preliminary data.</text>
</comment>
<protein>
    <submittedName>
        <fullName evidence="1">Uncharacterized protein</fullName>
    </submittedName>
</protein>
<evidence type="ECO:0000313" key="2">
    <source>
        <dbReference type="Proteomes" id="UP001408789"/>
    </source>
</evidence>
<reference evidence="1 2" key="1">
    <citation type="submission" date="2024-04" db="EMBL/GenBank/DDBJ databases">
        <title>The reference genome of an endangered Asteraceae, Deinandra increscens subsp. villosa, native to the Central Coast of California.</title>
        <authorList>
            <person name="Guilliams M."/>
            <person name="Hasenstab-Lehman K."/>
            <person name="Meyer R."/>
            <person name="Mcevoy S."/>
        </authorList>
    </citation>
    <scope>NUCLEOTIDE SEQUENCE [LARGE SCALE GENOMIC DNA]</scope>
    <source>
        <tissue evidence="1">Leaf</tissue>
    </source>
</reference>
<organism evidence="1 2">
    <name type="scientific">Deinandra increscens subsp. villosa</name>
    <dbReference type="NCBI Taxonomy" id="3103831"/>
    <lineage>
        <taxon>Eukaryota</taxon>
        <taxon>Viridiplantae</taxon>
        <taxon>Streptophyta</taxon>
        <taxon>Embryophyta</taxon>
        <taxon>Tracheophyta</taxon>
        <taxon>Spermatophyta</taxon>
        <taxon>Magnoliopsida</taxon>
        <taxon>eudicotyledons</taxon>
        <taxon>Gunneridae</taxon>
        <taxon>Pentapetalae</taxon>
        <taxon>asterids</taxon>
        <taxon>campanulids</taxon>
        <taxon>Asterales</taxon>
        <taxon>Asteraceae</taxon>
        <taxon>Asteroideae</taxon>
        <taxon>Heliantheae alliance</taxon>
        <taxon>Madieae</taxon>
        <taxon>Madiinae</taxon>
        <taxon>Deinandra</taxon>
    </lineage>
</organism>
<proteinExistence type="predicted"/>
<dbReference type="PANTHER" id="PTHR33597:SF11">
    <property type="entry name" value="OS07G0620600 PROTEIN"/>
    <property type="match status" value="1"/>
</dbReference>
<gene>
    <name evidence="1" type="ORF">SSX86_005490</name>
</gene>
<name>A0AAP0DU05_9ASTR</name>
<dbReference type="AlphaFoldDB" id="A0AAP0DU05"/>
<sequence length="207" mass="23275">MKLGRGYRPNCTHNLRSIKGRPAIGLNQDSVLIIRIPCSRILGVISKSLLLAVFILALPSIGSYVKDANPNEFLPMVFEDLATEGLFKDGQKGLVLSSGIGDLFDSFWFLNNKGIDLVTDSDFDRQMLIPDEMFDFVFVSSLENANFVNRVVKLDGIVVMPFGECCDRSYEFLKQSNYKIVYLRQFDPVLVIAMRKIDDEGEEGVFS</sequence>
<evidence type="ECO:0000313" key="1">
    <source>
        <dbReference type="EMBL" id="KAK9077154.1"/>
    </source>
</evidence>